<proteinExistence type="predicted"/>
<feature type="transmembrane region" description="Helical" evidence="1">
    <location>
        <begin position="145"/>
        <end position="165"/>
    </location>
</feature>
<dbReference type="EMBL" id="JBHTAP010000001">
    <property type="protein sequence ID" value="MFC7233951.1"/>
    <property type="molecule type" value="Genomic_DNA"/>
</dbReference>
<organism evidence="2 3">
    <name type="scientific">Halosegnis marinus</name>
    <dbReference type="NCBI Taxonomy" id="3034023"/>
    <lineage>
        <taxon>Archaea</taxon>
        <taxon>Methanobacteriati</taxon>
        <taxon>Methanobacteriota</taxon>
        <taxon>Stenosarchaea group</taxon>
        <taxon>Halobacteria</taxon>
        <taxon>Halobacteriales</taxon>
        <taxon>Natronomonadaceae</taxon>
        <taxon>Halosegnis</taxon>
    </lineage>
</organism>
<feature type="transmembrane region" description="Helical" evidence="1">
    <location>
        <begin position="227"/>
        <end position="249"/>
    </location>
</feature>
<feature type="transmembrane region" description="Helical" evidence="1">
    <location>
        <begin position="171"/>
        <end position="197"/>
    </location>
</feature>
<comment type="caution">
    <text evidence="2">The sequence shown here is derived from an EMBL/GenBank/DDBJ whole genome shotgun (WGS) entry which is preliminary data.</text>
</comment>
<keyword evidence="3" id="KW-1185">Reference proteome</keyword>
<feature type="transmembrane region" description="Helical" evidence="1">
    <location>
        <begin position="81"/>
        <end position="104"/>
    </location>
</feature>
<dbReference type="RefSeq" id="WP_276234942.1">
    <property type="nucleotide sequence ID" value="NZ_CP119802.1"/>
</dbReference>
<feature type="transmembrane region" description="Helical" evidence="1">
    <location>
        <begin position="116"/>
        <end position="133"/>
    </location>
</feature>
<accession>A0ABD5ZL17</accession>
<keyword evidence="1" id="KW-0472">Membrane</keyword>
<evidence type="ECO:0000256" key="1">
    <source>
        <dbReference type="SAM" id="Phobius"/>
    </source>
</evidence>
<name>A0ABD5ZL17_9EURY</name>
<dbReference type="AlphaFoldDB" id="A0ABD5ZL17"/>
<reference evidence="2 3" key="1">
    <citation type="journal article" date="2019" name="Int. J. Syst. Evol. Microbiol.">
        <title>The Global Catalogue of Microorganisms (GCM) 10K type strain sequencing project: providing services to taxonomists for standard genome sequencing and annotation.</title>
        <authorList>
            <consortium name="The Broad Institute Genomics Platform"/>
            <consortium name="The Broad Institute Genome Sequencing Center for Infectious Disease"/>
            <person name="Wu L."/>
            <person name="Ma J."/>
        </authorList>
    </citation>
    <scope>NUCLEOTIDE SEQUENCE [LARGE SCALE GENOMIC DNA]</scope>
    <source>
        <strain evidence="2 3">DT85</strain>
    </source>
</reference>
<dbReference type="InterPro" id="IPR007163">
    <property type="entry name" value="VCA0040-like"/>
</dbReference>
<feature type="transmembrane region" description="Helical" evidence="1">
    <location>
        <begin position="291"/>
        <end position="314"/>
    </location>
</feature>
<dbReference type="PANTHER" id="PTHR37308:SF1">
    <property type="entry name" value="POLYPRENYL-PHOSPHATE TRANSPORTER"/>
    <property type="match status" value="1"/>
</dbReference>
<feature type="transmembrane region" description="Helical" evidence="1">
    <location>
        <begin position="261"/>
        <end position="279"/>
    </location>
</feature>
<sequence length="320" mass="32358">MDDSARTDEAGGVRGTLAVYLKGVCMGAADAVPGVSGGTIALIVGVYERLVGAITALDPRALEHVPRLHTRDGRRALSRDLVAMDVPFLLALGLGVVTAVAAMSGVMHVAVTEYPVGTYAFFFGLIGASAVVLRDELAVRNPRGAAVAVAGFLFAFLLSGATASAEGSHALPVIFLSGAVAVSAMILPGVSGSFILYLLGQYEYMTGVPGDFLAALVAAAGGDPSGVVPTGTVVATFVTGALLGLLTVSHAVKYALANYRRATLTFLVALIVGALRAPALEVGGNVTAWTLPVTALVVGAAAVGAGLVLGLDYVTDDLDY</sequence>
<dbReference type="PANTHER" id="PTHR37308">
    <property type="entry name" value="INTEGRAL MEMBRANE PROTEIN"/>
    <property type="match status" value="1"/>
</dbReference>
<evidence type="ECO:0000313" key="3">
    <source>
        <dbReference type="Proteomes" id="UP001596398"/>
    </source>
</evidence>
<dbReference type="Proteomes" id="UP001596398">
    <property type="component" value="Unassembled WGS sequence"/>
</dbReference>
<gene>
    <name evidence="2" type="ORF">ACFQJ4_01340</name>
</gene>
<keyword evidence="1" id="KW-1133">Transmembrane helix</keyword>
<keyword evidence="1" id="KW-0812">Transmembrane</keyword>
<dbReference type="GeneID" id="79265613"/>
<dbReference type="Pfam" id="PF04018">
    <property type="entry name" value="VCA0040-like"/>
    <property type="match status" value="1"/>
</dbReference>
<protein>
    <submittedName>
        <fullName evidence="2">DUF368 domain-containing protein</fullName>
    </submittedName>
</protein>
<feature type="transmembrane region" description="Helical" evidence="1">
    <location>
        <begin position="204"/>
        <end position="221"/>
    </location>
</feature>
<evidence type="ECO:0000313" key="2">
    <source>
        <dbReference type="EMBL" id="MFC7233951.1"/>
    </source>
</evidence>